<geneLocation type="mitochondrion" evidence="2"/>
<gene>
    <name evidence="2" type="primary">ORF123_4</name>
    <name evidence="2" type="ORF">HusqMp147</name>
</gene>
<keyword evidence="1" id="KW-0812">Transmembrane</keyword>
<proteinExistence type="predicted"/>
<feature type="transmembrane region" description="Helical" evidence="1">
    <location>
        <begin position="56"/>
        <end position="86"/>
    </location>
</feature>
<evidence type="ECO:0000256" key="1">
    <source>
        <dbReference type="SAM" id="Phobius"/>
    </source>
</evidence>
<name>H9M8A3_PHLSQ</name>
<keyword evidence="1" id="KW-1133">Transmembrane helix</keyword>
<protein>
    <submittedName>
        <fullName evidence="2">Uncharacterized protein</fullName>
    </submittedName>
</protein>
<dbReference type="EMBL" id="JQ002659">
    <property type="protein sequence ID" value="AEV55810.1"/>
    <property type="molecule type" value="Genomic_DNA"/>
</dbReference>
<reference evidence="2" key="1">
    <citation type="journal article" date="2012" name="PLoS ONE">
        <title>The Mitochondrial Genome of the Lycophyte Huperzia squarrosa: The Most Archaic Form in Vascular Plants.</title>
        <authorList>
            <person name="Liu Y."/>
            <person name="Wang B."/>
            <person name="Cui P."/>
            <person name="Li L."/>
            <person name="Xue J.Y."/>
            <person name="Yu J."/>
            <person name="Qiu Y.L."/>
        </authorList>
    </citation>
    <scope>NUCLEOTIDE SEQUENCE</scope>
</reference>
<feature type="transmembrane region" description="Helical" evidence="1">
    <location>
        <begin position="98"/>
        <end position="121"/>
    </location>
</feature>
<evidence type="ECO:0000313" key="2">
    <source>
        <dbReference type="EMBL" id="AEV55810.1"/>
    </source>
</evidence>
<keyword evidence="1" id="KW-0472">Membrane</keyword>
<dbReference type="GeneID" id="12354561"/>
<keyword evidence="2" id="KW-0496">Mitochondrion</keyword>
<dbReference type="AlphaFoldDB" id="H9M8A3"/>
<organism evidence="2">
    <name type="scientific">Phlegmariurus squarrosus</name>
    <name type="common">Rock tassel fern</name>
    <name type="synonym">Lycopodium squarrosum</name>
    <dbReference type="NCBI Taxonomy" id="73615"/>
    <lineage>
        <taxon>Eukaryota</taxon>
        <taxon>Viridiplantae</taxon>
        <taxon>Streptophyta</taxon>
        <taxon>Embryophyta</taxon>
        <taxon>Tracheophyta</taxon>
        <taxon>Lycopodiopsida</taxon>
        <taxon>Lycopodiales</taxon>
        <taxon>Lycopodiaceae</taxon>
        <taxon>Huperzioideae</taxon>
        <taxon>Phlegmariurus</taxon>
    </lineage>
</organism>
<sequence length="123" mass="14815">MNFLTAAICSCFILVMLSVTFRCYFHRFGALVLPTIIFFGFPSEKQFSTLRHLIKIVLWFYFLFLLLFRYFFFLFFILLLLGVYYFSKGDDQKPSPVFLLYIYFLFTNIETKGFFSWSLLLRC</sequence>
<accession>H9M8A3</accession>
<dbReference type="RefSeq" id="YP_006234386.1">
    <property type="nucleotide sequence ID" value="NC_017755.1"/>
</dbReference>